<proteinExistence type="predicted"/>
<dbReference type="Proteomes" id="UP000218267">
    <property type="component" value="Chromosome"/>
</dbReference>
<dbReference type="InterPro" id="IPR050955">
    <property type="entry name" value="Plant_Biomass_Hydrol_Est"/>
</dbReference>
<dbReference type="Pfam" id="PF01738">
    <property type="entry name" value="DLH"/>
    <property type="match status" value="1"/>
</dbReference>
<evidence type="ECO:0000256" key="1">
    <source>
        <dbReference type="ARBA" id="ARBA00022729"/>
    </source>
</evidence>
<name>A0A1Y1CP51_9BACT</name>
<dbReference type="InterPro" id="IPR029058">
    <property type="entry name" value="AB_hydrolase_fold"/>
</dbReference>
<feature type="domain" description="Dienelactone hydrolase" evidence="3">
    <location>
        <begin position="135"/>
        <end position="251"/>
    </location>
</feature>
<dbReference type="EMBL" id="AP018042">
    <property type="protein sequence ID" value="BAX82050.1"/>
    <property type="molecule type" value="Genomic_DNA"/>
</dbReference>
<protein>
    <recommendedName>
        <fullName evidence="3">Dienelactone hydrolase domain-containing protein</fullName>
    </recommendedName>
</protein>
<dbReference type="PANTHER" id="PTHR43037:SF1">
    <property type="entry name" value="BLL1128 PROTEIN"/>
    <property type="match status" value="1"/>
</dbReference>
<gene>
    <name evidence="4" type="ORF">ALGA_3758</name>
</gene>
<reference evidence="5" key="2">
    <citation type="journal article" date="2020" name="Antonie Van Leeuwenhoek">
        <title>Labilibaculum antarcticum sp. nov., a novel facultative anaerobic, psychrotorelant bacterium isolated from marine sediment of Antarctica.</title>
        <authorList>
            <person name="Watanabe M."/>
            <person name="Kojima H."/>
            <person name="Fukui M."/>
        </authorList>
    </citation>
    <scope>NUCLEOTIDE SEQUENCE [LARGE SCALE GENOMIC DNA]</scope>
    <source>
        <strain evidence="5">SPP2</strain>
    </source>
</reference>
<dbReference type="SUPFAM" id="SSF53474">
    <property type="entry name" value="alpha/beta-Hydrolases"/>
    <property type="match status" value="1"/>
</dbReference>
<dbReference type="OrthoDB" id="9764953at2"/>
<dbReference type="Gene3D" id="3.40.50.1820">
    <property type="entry name" value="alpha/beta hydrolase"/>
    <property type="match status" value="1"/>
</dbReference>
<dbReference type="AlphaFoldDB" id="A0A1Y1CP51"/>
<dbReference type="PANTHER" id="PTHR43037">
    <property type="entry name" value="UNNAMED PRODUCT-RELATED"/>
    <property type="match status" value="1"/>
</dbReference>
<evidence type="ECO:0000313" key="4">
    <source>
        <dbReference type="EMBL" id="BAX82050.1"/>
    </source>
</evidence>
<accession>A0A1Y1CP51</accession>
<evidence type="ECO:0000256" key="2">
    <source>
        <dbReference type="SAM" id="SignalP"/>
    </source>
</evidence>
<keyword evidence="5" id="KW-1185">Reference proteome</keyword>
<organism evidence="4 5">
    <name type="scientific">Labilibaculum antarcticum</name>
    <dbReference type="NCBI Taxonomy" id="1717717"/>
    <lineage>
        <taxon>Bacteria</taxon>
        <taxon>Pseudomonadati</taxon>
        <taxon>Bacteroidota</taxon>
        <taxon>Bacteroidia</taxon>
        <taxon>Marinilabiliales</taxon>
        <taxon>Marinifilaceae</taxon>
        <taxon>Labilibaculum</taxon>
    </lineage>
</organism>
<dbReference type="InterPro" id="IPR002925">
    <property type="entry name" value="Dienelactn_hydro"/>
</dbReference>
<keyword evidence="1 2" id="KW-0732">Signal</keyword>
<feature type="signal peptide" evidence="2">
    <location>
        <begin position="1"/>
        <end position="22"/>
    </location>
</feature>
<dbReference type="KEGG" id="mbas:ALGA_3758"/>
<sequence>MKNCVFISFCILISFCTSSCSSEDGLSKTDYYNLSNLPLDTGGIHSGHILAEANTPYGYYAYQPAGYDDDNDSMYPLLIFLHGSGETGNSFKHPEYLERILVNGPPEMIENGNWAPKYPMLVISPQCHDDGWQTDKIKRFVEFIIEKYKVNERRIYITGLSMGGFGCFSYVGTFGDESHVAAVVPICGGGNTGQAENFKNIPVWAFHGESDATVAPSKSKSMIEAINSIHPTEKAKITLYPDVAHDSWTYTYEGTGMGKENAEYDAFNSNIYDWMLSHEKKVTIND</sequence>
<evidence type="ECO:0000259" key="3">
    <source>
        <dbReference type="Pfam" id="PF01738"/>
    </source>
</evidence>
<dbReference type="GO" id="GO:0016787">
    <property type="term" value="F:hydrolase activity"/>
    <property type="evidence" value="ECO:0007669"/>
    <property type="project" value="InterPro"/>
</dbReference>
<feature type="chain" id="PRO_5012349809" description="Dienelactone hydrolase domain-containing protein" evidence="2">
    <location>
        <begin position="23"/>
        <end position="286"/>
    </location>
</feature>
<dbReference type="RefSeq" id="WP_096432021.1">
    <property type="nucleotide sequence ID" value="NZ_AP018042.1"/>
</dbReference>
<evidence type="ECO:0000313" key="5">
    <source>
        <dbReference type="Proteomes" id="UP000218267"/>
    </source>
</evidence>
<reference evidence="4 5" key="1">
    <citation type="journal article" date="2018" name="Mar. Genomics">
        <title>Complete genome sequence of Marinifilaceae bacterium strain SPP2, isolated from the Antarctic marine sediment.</title>
        <authorList>
            <person name="Watanabe M."/>
            <person name="Kojima H."/>
            <person name="Fukui M."/>
        </authorList>
    </citation>
    <scope>NUCLEOTIDE SEQUENCE [LARGE SCALE GENOMIC DNA]</scope>
    <source>
        <strain evidence="4 5">SPP2</strain>
    </source>
</reference>